<dbReference type="EMBL" id="UZAL01029644">
    <property type="protein sequence ID" value="VDP49452.1"/>
    <property type="molecule type" value="Genomic_DNA"/>
</dbReference>
<accession>A0A183P4S0</accession>
<dbReference type="STRING" id="31246.A0A183P4S0"/>
<dbReference type="AlphaFoldDB" id="A0A183P4S0"/>
<sequence>MKIHLNQPSVVICKVKSDSDEIINNNNNNTNNHNNNNRYLLSTNLQRQSVHQSLLNIERSDSSEDQITIKL</sequence>
<protein>
    <submittedName>
        <fullName evidence="1">Uncharacterized protein</fullName>
    </submittedName>
</protein>
<name>A0A183P4S0_9TREM</name>
<evidence type="ECO:0000313" key="1">
    <source>
        <dbReference type="EMBL" id="VDP49452.1"/>
    </source>
</evidence>
<dbReference type="Proteomes" id="UP000269396">
    <property type="component" value="Unassembled WGS sequence"/>
</dbReference>
<gene>
    <name evidence="1" type="ORF">SMTD_LOCUS9356</name>
</gene>
<organism evidence="1 2">
    <name type="scientific">Schistosoma mattheei</name>
    <dbReference type="NCBI Taxonomy" id="31246"/>
    <lineage>
        <taxon>Eukaryota</taxon>
        <taxon>Metazoa</taxon>
        <taxon>Spiralia</taxon>
        <taxon>Lophotrochozoa</taxon>
        <taxon>Platyhelminthes</taxon>
        <taxon>Trematoda</taxon>
        <taxon>Digenea</taxon>
        <taxon>Strigeidida</taxon>
        <taxon>Schistosomatoidea</taxon>
        <taxon>Schistosomatidae</taxon>
        <taxon>Schistosoma</taxon>
    </lineage>
</organism>
<keyword evidence="2" id="KW-1185">Reference proteome</keyword>
<reference evidence="1 2" key="1">
    <citation type="submission" date="2018-11" db="EMBL/GenBank/DDBJ databases">
        <authorList>
            <consortium name="Pathogen Informatics"/>
        </authorList>
    </citation>
    <scope>NUCLEOTIDE SEQUENCE [LARGE SCALE GENOMIC DNA]</scope>
    <source>
        <strain>Denwood</strain>
        <strain evidence="2">Zambia</strain>
    </source>
</reference>
<proteinExistence type="predicted"/>
<evidence type="ECO:0000313" key="2">
    <source>
        <dbReference type="Proteomes" id="UP000269396"/>
    </source>
</evidence>